<proteinExistence type="predicted"/>
<dbReference type="Pfam" id="PF13751">
    <property type="entry name" value="DDE_Tnp_1_6"/>
    <property type="match status" value="1"/>
</dbReference>
<organism evidence="3 4">
    <name type="scientific">Leptonema illini DSM 21528</name>
    <dbReference type="NCBI Taxonomy" id="929563"/>
    <lineage>
        <taxon>Bacteria</taxon>
        <taxon>Pseudomonadati</taxon>
        <taxon>Spirochaetota</taxon>
        <taxon>Spirochaetia</taxon>
        <taxon>Leptospirales</taxon>
        <taxon>Leptospiraceae</taxon>
        <taxon>Leptonema</taxon>
    </lineage>
</organism>
<dbReference type="STRING" id="183.GCA_002009735_04197"/>
<dbReference type="PANTHER" id="PTHR33408:SF2">
    <property type="entry name" value="TRANSPOSASE DDE DOMAIN-CONTAINING PROTEIN"/>
    <property type="match status" value="1"/>
</dbReference>
<dbReference type="InterPro" id="IPR008490">
    <property type="entry name" value="Transposase_InsH_N"/>
</dbReference>
<gene>
    <name evidence="3" type="ORF">Lepil_1651</name>
</gene>
<protein>
    <submittedName>
        <fullName evidence="3">Transposase, IS4 family</fullName>
    </submittedName>
</protein>
<feature type="domain" description="Transposase InsH N-terminal" evidence="1">
    <location>
        <begin position="18"/>
        <end position="111"/>
    </location>
</feature>
<reference evidence="3 4" key="1">
    <citation type="submission" date="2011-10" db="EMBL/GenBank/DDBJ databases">
        <title>The Improved High-Quality Draft genome of Leptonema illini DSM 21528.</title>
        <authorList>
            <consortium name="US DOE Joint Genome Institute (JGI-PGF)"/>
            <person name="Lucas S."/>
            <person name="Copeland A."/>
            <person name="Lapidus A."/>
            <person name="Glavina del Rio T."/>
            <person name="Dalin E."/>
            <person name="Tice H."/>
            <person name="Bruce D."/>
            <person name="Goodwin L."/>
            <person name="Pitluck S."/>
            <person name="Peters L."/>
            <person name="Mikhailova N."/>
            <person name="Held B."/>
            <person name="Kyrpides N."/>
            <person name="Mavromatis K."/>
            <person name="Ivanova N."/>
            <person name="Markowitz V."/>
            <person name="Cheng J.-F."/>
            <person name="Hugenholtz P."/>
            <person name="Woyke T."/>
            <person name="Wu D."/>
            <person name="Gronow S."/>
            <person name="Wellnitz S."/>
            <person name="Brambilla E.-M."/>
            <person name="Klenk H.-P."/>
            <person name="Eisen J.A."/>
        </authorList>
    </citation>
    <scope>NUCLEOTIDE SEQUENCE [LARGE SCALE GENOMIC DNA]</scope>
    <source>
        <strain evidence="3 4">DSM 21528</strain>
    </source>
</reference>
<dbReference type="Pfam" id="PF05598">
    <property type="entry name" value="DUF772"/>
    <property type="match status" value="1"/>
</dbReference>
<feature type="domain" description="Transposase DDE" evidence="2">
    <location>
        <begin position="367"/>
        <end position="510"/>
    </location>
</feature>
<dbReference type="InterPro" id="IPR025668">
    <property type="entry name" value="Tnp_DDE_dom"/>
</dbReference>
<evidence type="ECO:0000313" key="4">
    <source>
        <dbReference type="Proteomes" id="UP000005737"/>
    </source>
</evidence>
<sequence length="517" mass="59660">MAKYKQPDPEQGQFVVLNFSELFPEDHPVPRLLETIRSFDLSKFDQSYSNDSEEGGRPAAPVDRILALIVYALLYGNLSMRALERDIKVRADLMYLSGGMQIDHSTLAKFRLRHADAIKDLFTQTLFLGVETGLIDLDTVSIDSTKIKASANRRDIGTKEELERRYRHIEEACKKRYQEWENAESSTEKELLASKMEKFARHKEKLAKGLEFLKDREEKKRIHLTDPDADWHKDGSNRFIVGYATQNAVDYKSGMIIYQEVVTAQGDPAFTVDIINSVERLKNEILPEKEGEIKYVLDCGYASEKNLEELGERDVYLPDREFAHKQSGGKIKPEERKDRVKEEAPLVTANQEGLLEFIYDREKDAFLCPAKQTLKFIRDRELQGALYREYRFNHCTGCSFQNQCAGPGNNRKHLLIAKRQFPNIDVRKLQHYHGKKGMASVSNPLTLKMREKLSSAYGKTIYSRRFPSVEGVFGVMKSVRNGWQFFRRTLKKAQVDWAERCIAHNIAKLISFRRVNV</sequence>
<evidence type="ECO:0000313" key="3">
    <source>
        <dbReference type="EMBL" id="EHQ06335.1"/>
    </source>
</evidence>
<dbReference type="EMBL" id="JH597773">
    <property type="protein sequence ID" value="EHQ06335.1"/>
    <property type="molecule type" value="Genomic_DNA"/>
</dbReference>
<dbReference type="PANTHER" id="PTHR33408">
    <property type="entry name" value="TRANSPOSASE"/>
    <property type="match status" value="1"/>
</dbReference>
<keyword evidence="4" id="KW-1185">Reference proteome</keyword>
<dbReference type="RefSeq" id="WP_002771767.1">
    <property type="nucleotide sequence ID" value="NZ_JH597773.1"/>
</dbReference>
<name>H2CBG4_9LEPT</name>
<dbReference type="HOGENOM" id="CLU_021293_12_3_12"/>
<dbReference type="AlphaFoldDB" id="H2CBG4"/>
<evidence type="ECO:0000259" key="1">
    <source>
        <dbReference type="Pfam" id="PF05598"/>
    </source>
</evidence>
<evidence type="ECO:0000259" key="2">
    <source>
        <dbReference type="Pfam" id="PF13751"/>
    </source>
</evidence>
<accession>H2CBG4</accession>
<dbReference type="Proteomes" id="UP000005737">
    <property type="component" value="Unassembled WGS sequence"/>
</dbReference>